<sequence>HLTIANRISFVFPPFPLIQRFINYLLIPMILIPSDQMDGKLAEEVEAISMYEDALDEQADDLGKLCEAARKRIRHHERSKPYLAPNPVAQAPYSPTPTSTSIGQKRSSSSENSSIEKLPPGAAGMPSFRSRQGTSSSTVFRRSRQKQKSGSSNSNDVSPQEEYRMINYAFHDVSSYGIMLQLSQQMQYLSRQMYEIEATNAMQLKIITRMLQVLIESRKRTPWYSPSRWLKHLSLFPLLVIWPIVAKLLWKWWTSRRSHLALKVVRHL</sequence>
<reference evidence="2" key="2">
    <citation type="submission" date="2022-06" db="UniProtKB">
        <authorList>
            <consortium name="EnsemblMetazoa"/>
        </authorList>
    </citation>
    <scope>IDENTIFICATION</scope>
    <source>
        <strain evidence="2">PS312</strain>
    </source>
</reference>
<gene>
    <name evidence="2" type="primary">WBGene00304699</name>
</gene>
<dbReference type="EnsemblMetazoa" id="PPA46920.1">
    <property type="protein sequence ID" value="PPA46920.1"/>
    <property type="gene ID" value="WBGene00304699"/>
</dbReference>
<reference evidence="3" key="1">
    <citation type="journal article" date="2008" name="Nat. Genet.">
        <title>The Pristionchus pacificus genome provides a unique perspective on nematode lifestyle and parasitism.</title>
        <authorList>
            <person name="Dieterich C."/>
            <person name="Clifton S.W."/>
            <person name="Schuster L.N."/>
            <person name="Chinwalla A."/>
            <person name="Delehaunty K."/>
            <person name="Dinkelacker I."/>
            <person name="Fulton L."/>
            <person name="Fulton R."/>
            <person name="Godfrey J."/>
            <person name="Minx P."/>
            <person name="Mitreva M."/>
            <person name="Roeseler W."/>
            <person name="Tian H."/>
            <person name="Witte H."/>
            <person name="Yang S.P."/>
            <person name="Wilson R.K."/>
            <person name="Sommer R.J."/>
        </authorList>
    </citation>
    <scope>NUCLEOTIDE SEQUENCE [LARGE SCALE GENOMIC DNA]</scope>
    <source>
        <strain evidence="3">PS312</strain>
    </source>
</reference>
<name>A0A8R1Z349_PRIPA</name>
<dbReference type="AlphaFoldDB" id="A0A8R1Z349"/>
<dbReference type="OrthoDB" id="5834869at2759"/>
<feature type="compositionally biased region" description="Polar residues" evidence="1">
    <location>
        <begin position="129"/>
        <end position="140"/>
    </location>
</feature>
<proteinExistence type="predicted"/>
<protein>
    <submittedName>
        <fullName evidence="2">Uncharacterized protein</fullName>
    </submittedName>
</protein>
<evidence type="ECO:0000313" key="3">
    <source>
        <dbReference type="Proteomes" id="UP000005239"/>
    </source>
</evidence>
<organism evidence="2 3">
    <name type="scientific">Pristionchus pacificus</name>
    <name type="common">Parasitic nematode worm</name>
    <dbReference type="NCBI Taxonomy" id="54126"/>
    <lineage>
        <taxon>Eukaryota</taxon>
        <taxon>Metazoa</taxon>
        <taxon>Ecdysozoa</taxon>
        <taxon>Nematoda</taxon>
        <taxon>Chromadorea</taxon>
        <taxon>Rhabditida</taxon>
        <taxon>Rhabditina</taxon>
        <taxon>Diplogasteromorpha</taxon>
        <taxon>Diplogasteroidea</taxon>
        <taxon>Neodiplogasteridae</taxon>
        <taxon>Pristionchus</taxon>
    </lineage>
</organism>
<evidence type="ECO:0000256" key="1">
    <source>
        <dbReference type="SAM" id="MobiDB-lite"/>
    </source>
</evidence>
<feature type="compositionally biased region" description="Polar residues" evidence="1">
    <location>
        <begin position="96"/>
        <end position="106"/>
    </location>
</feature>
<feature type="region of interest" description="Disordered" evidence="1">
    <location>
        <begin position="76"/>
        <end position="158"/>
    </location>
</feature>
<keyword evidence="3" id="KW-1185">Reference proteome</keyword>
<dbReference type="Proteomes" id="UP000005239">
    <property type="component" value="Unassembled WGS sequence"/>
</dbReference>
<accession>A0A8R1Z349</accession>
<evidence type="ECO:0000313" key="2">
    <source>
        <dbReference type="EnsemblMetazoa" id="PPA46920.1"/>
    </source>
</evidence>